<reference evidence="3" key="1">
    <citation type="submission" date="2008-03" db="EMBL/GenBank/DDBJ databases">
        <title>Complete sequence of chromosome of Beijerinckia indica subsp. indica ATCC 9039.</title>
        <authorList>
            <consortium name="US DOE Joint Genome Institute"/>
            <person name="Copeland A."/>
            <person name="Lucas S."/>
            <person name="Lapidus A."/>
            <person name="Glavina del Rio T."/>
            <person name="Dalin E."/>
            <person name="Tice H."/>
            <person name="Bruce D."/>
            <person name="Goodwin L."/>
            <person name="Pitluck S."/>
            <person name="LaButti K."/>
            <person name="Schmutz J."/>
            <person name="Larimer F."/>
            <person name="Land M."/>
            <person name="Hauser L."/>
            <person name="Kyrpides N."/>
            <person name="Mikhailova N."/>
            <person name="Dunfield P.F."/>
            <person name="Dedysh S.N."/>
            <person name="Liesack W."/>
            <person name="Saw J.H."/>
            <person name="Alam M."/>
            <person name="Chen Y."/>
            <person name="Murrell J.C."/>
            <person name="Richardson P."/>
        </authorList>
    </citation>
    <scope>NUCLEOTIDE SEQUENCE [LARGE SCALE GENOMIC DNA]</scope>
    <source>
        <strain evidence="3">ATCC 9039 / DSM 1715 / NCIMB 8712</strain>
    </source>
</reference>
<dbReference type="OrthoDB" id="9987032at2"/>
<reference evidence="2 3" key="2">
    <citation type="journal article" date="2010" name="J. Bacteriol.">
        <title>Complete genome sequence of Beijerinckia indica subsp. indica.</title>
        <authorList>
            <person name="Tamas I."/>
            <person name="Dedysh S.N."/>
            <person name="Liesack W."/>
            <person name="Stott M.B."/>
            <person name="Alam M."/>
            <person name="Murrell J.C."/>
            <person name="Dunfield P.F."/>
        </authorList>
    </citation>
    <scope>NUCLEOTIDE SEQUENCE [LARGE SCALE GENOMIC DNA]</scope>
    <source>
        <strain evidence="3">ATCC 9039 / DSM 1715 / NCIMB 8712</strain>
    </source>
</reference>
<feature type="compositionally biased region" description="Basic and acidic residues" evidence="1">
    <location>
        <begin position="134"/>
        <end position="144"/>
    </location>
</feature>
<sequence length="144" mass="16684">MDVPLAKARRIARIRHNLLRLAEWKKYEIDQAVQAVEEKNRRIIDLLQEGHAGSVAYSKMLLASLQNIGHHKDILAERQRIQAENVLCEQYRFRRSMDGLEQAQRREECLLEHKTLMDLIDVSQAQSGRPKSLRISDSKEGESP</sequence>
<organism evidence="2 3">
    <name type="scientific">Beijerinckia indica subsp. indica (strain ATCC 9039 / DSM 1715 / NCIMB 8712)</name>
    <dbReference type="NCBI Taxonomy" id="395963"/>
    <lineage>
        <taxon>Bacteria</taxon>
        <taxon>Pseudomonadati</taxon>
        <taxon>Pseudomonadota</taxon>
        <taxon>Alphaproteobacteria</taxon>
        <taxon>Hyphomicrobiales</taxon>
        <taxon>Beijerinckiaceae</taxon>
        <taxon>Beijerinckia</taxon>
    </lineage>
</organism>
<protein>
    <recommendedName>
        <fullName evidence="4">Flagellar FliJ protein</fullName>
    </recommendedName>
</protein>
<evidence type="ECO:0008006" key="4">
    <source>
        <dbReference type="Google" id="ProtNLM"/>
    </source>
</evidence>
<dbReference type="AlphaFoldDB" id="B2IG72"/>
<proteinExistence type="predicted"/>
<evidence type="ECO:0000313" key="3">
    <source>
        <dbReference type="Proteomes" id="UP000001695"/>
    </source>
</evidence>
<dbReference type="EMBL" id="CP001016">
    <property type="protein sequence ID" value="ACB97146.1"/>
    <property type="molecule type" value="Genomic_DNA"/>
</dbReference>
<evidence type="ECO:0000313" key="2">
    <source>
        <dbReference type="EMBL" id="ACB97146.1"/>
    </source>
</evidence>
<dbReference type="KEGG" id="bid:Bind_3590"/>
<gene>
    <name evidence="2" type="ordered locus">Bind_3590</name>
</gene>
<feature type="region of interest" description="Disordered" evidence="1">
    <location>
        <begin position="125"/>
        <end position="144"/>
    </location>
</feature>
<name>B2IG72_BEII9</name>
<dbReference type="Proteomes" id="UP000001695">
    <property type="component" value="Chromosome"/>
</dbReference>
<accession>B2IG72</accession>
<dbReference type="STRING" id="395963.Bind_3590"/>
<keyword evidence="3" id="KW-1185">Reference proteome</keyword>
<dbReference type="RefSeq" id="WP_012386494.1">
    <property type="nucleotide sequence ID" value="NC_010581.1"/>
</dbReference>
<dbReference type="HOGENOM" id="CLU_1792684_0_0_5"/>
<evidence type="ECO:0000256" key="1">
    <source>
        <dbReference type="SAM" id="MobiDB-lite"/>
    </source>
</evidence>